<gene>
    <name evidence="2" type="ORF">Fcan01_07171</name>
</gene>
<evidence type="ECO:0000313" key="2">
    <source>
        <dbReference type="EMBL" id="OXA56725.1"/>
    </source>
</evidence>
<keyword evidence="3" id="KW-1185">Reference proteome</keyword>
<dbReference type="OrthoDB" id="415411at2759"/>
<dbReference type="Gene3D" id="3.30.1360.180">
    <property type="match status" value="1"/>
</dbReference>
<dbReference type="CDD" id="cd16018">
    <property type="entry name" value="Enpp"/>
    <property type="match status" value="1"/>
</dbReference>
<protein>
    <submittedName>
        <fullName evidence="2">Ectonucleotide pyrophosphatase/phosphodiesterase family member 5</fullName>
    </submittedName>
</protein>
<dbReference type="Gene3D" id="3.40.720.10">
    <property type="entry name" value="Alkaline Phosphatase, subunit A"/>
    <property type="match status" value="1"/>
</dbReference>
<dbReference type="InterPro" id="IPR017850">
    <property type="entry name" value="Alkaline_phosphatase_core_sf"/>
</dbReference>
<sequence>MINLLCSVLLICITQQAICSHLSKHPVLLTVSFDGFRYDYMSKADMPTLRVIQEEGVSVPYMKAQFPTKTFPNHQSIATGVYPDIHGITDNTVYDPMYGKKLSGFSDDPAFWNYSPDVIPFWIRNEQAGEKRFSGCYMWAGSTQRYGPAQLLPTYYIPKYNGSVPWEERVETVISWMTDPDKPANMVFLYHNEPDSRGHTSGTDDPETIAEIKKVDQRVAHLVQRLKASGIYEKINLVILSDHGMQNVHKENMINTTGFADPQTYFRNGNSPVFHIKPKNKNDTAQIYEAFRTASIGKNFSVYRKNDLGHLKYGKSRRIADIVLLADPGYGFEDLRFNDAGVTGVHGYDNNNQNMTAIFMARGPNFKRSFKSSVPIENVDLVALFSKIMQVPLPNTAFNGTAKTVSEFLTTANASSNRLNWNMMGVIISIAVLRISMEYL</sequence>
<dbReference type="Proteomes" id="UP000198287">
    <property type="component" value="Unassembled WGS sequence"/>
</dbReference>
<dbReference type="OMA" id="LASNMYD"/>
<keyword evidence="1" id="KW-0732">Signal</keyword>
<organism evidence="2 3">
    <name type="scientific">Folsomia candida</name>
    <name type="common">Springtail</name>
    <dbReference type="NCBI Taxonomy" id="158441"/>
    <lineage>
        <taxon>Eukaryota</taxon>
        <taxon>Metazoa</taxon>
        <taxon>Ecdysozoa</taxon>
        <taxon>Arthropoda</taxon>
        <taxon>Hexapoda</taxon>
        <taxon>Collembola</taxon>
        <taxon>Entomobryomorpha</taxon>
        <taxon>Isotomoidea</taxon>
        <taxon>Isotomidae</taxon>
        <taxon>Proisotominae</taxon>
        <taxon>Folsomia</taxon>
    </lineage>
</organism>
<dbReference type="SUPFAM" id="SSF53649">
    <property type="entry name" value="Alkaline phosphatase-like"/>
    <property type="match status" value="1"/>
</dbReference>
<feature type="chain" id="PRO_5013166738" evidence="1">
    <location>
        <begin position="20"/>
        <end position="440"/>
    </location>
</feature>
<dbReference type="Pfam" id="PF01663">
    <property type="entry name" value="Phosphodiest"/>
    <property type="match status" value="1"/>
</dbReference>
<reference evidence="2 3" key="1">
    <citation type="submission" date="2015-12" db="EMBL/GenBank/DDBJ databases">
        <title>The genome of Folsomia candida.</title>
        <authorList>
            <person name="Faddeeva A."/>
            <person name="Derks M.F."/>
            <person name="Anvar Y."/>
            <person name="Smit S."/>
            <person name="Van Straalen N."/>
            <person name="Roelofs D."/>
        </authorList>
    </citation>
    <scope>NUCLEOTIDE SEQUENCE [LARGE SCALE GENOMIC DNA]</scope>
    <source>
        <strain evidence="2 3">VU population</strain>
        <tissue evidence="2">Whole body</tissue>
    </source>
</reference>
<evidence type="ECO:0000256" key="1">
    <source>
        <dbReference type="SAM" id="SignalP"/>
    </source>
</evidence>
<feature type="signal peptide" evidence="1">
    <location>
        <begin position="1"/>
        <end position="19"/>
    </location>
</feature>
<dbReference type="PANTHER" id="PTHR10151:SF120">
    <property type="entry name" value="BIS(5'-ADENOSYL)-TRIPHOSPHATASE"/>
    <property type="match status" value="1"/>
</dbReference>
<dbReference type="InterPro" id="IPR002591">
    <property type="entry name" value="Phosphodiest/P_Trfase"/>
</dbReference>
<comment type="caution">
    <text evidence="2">The sequence shown here is derived from an EMBL/GenBank/DDBJ whole genome shotgun (WGS) entry which is preliminary data.</text>
</comment>
<dbReference type="AlphaFoldDB" id="A0A226EGI6"/>
<evidence type="ECO:0000313" key="3">
    <source>
        <dbReference type="Proteomes" id="UP000198287"/>
    </source>
</evidence>
<proteinExistence type="predicted"/>
<dbReference type="STRING" id="158441.A0A226EGI6"/>
<name>A0A226EGI6_FOLCA</name>
<dbReference type="PANTHER" id="PTHR10151">
    <property type="entry name" value="ECTONUCLEOTIDE PYROPHOSPHATASE/PHOSPHODIESTERASE"/>
    <property type="match status" value="1"/>
</dbReference>
<dbReference type="EMBL" id="LNIX01000003">
    <property type="protein sequence ID" value="OXA56725.1"/>
    <property type="molecule type" value="Genomic_DNA"/>
</dbReference>
<dbReference type="GO" id="GO:0016787">
    <property type="term" value="F:hydrolase activity"/>
    <property type="evidence" value="ECO:0007669"/>
    <property type="project" value="UniProtKB-ARBA"/>
</dbReference>
<accession>A0A226EGI6</accession>